<dbReference type="PANTHER" id="PTHR12526:SF630">
    <property type="entry name" value="GLYCOSYLTRANSFERASE"/>
    <property type="match status" value="1"/>
</dbReference>
<reference evidence="2" key="1">
    <citation type="submission" date="2016-10" db="EMBL/GenBank/DDBJ databases">
        <authorList>
            <person name="Varghese N."/>
        </authorList>
    </citation>
    <scope>NUCLEOTIDE SEQUENCE [LARGE SCALE GENOMIC DNA]</scope>
    <source>
        <strain evidence="2">DSM 18820</strain>
    </source>
</reference>
<dbReference type="Gene3D" id="3.40.50.2000">
    <property type="entry name" value="Glycogen Phosphorylase B"/>
    <property type="match status" value="1"/>
</dbReference>
<dbReference type="OrthoDB" id="9816564at2"/>
<dbReference type="AlphaFoldDB" id="A0A1I7GHE3"/>
<protein>
    <submittedName>
        <fullName evidence="1">Glycosyltransferase involved in cell wall bisynthesis</fullName>
    </submittedName>
</protein>
<evidence type="ECO:0000313" key="2">
    <source>
        <dbReference type="Proteomes" id="UP000182491"/>
    </source>
</evidence>
<dbReference type="Pfam" id="PF13692">
    <property type="entry name" value="Glyco_trans_1_4"/>
    <property type="match status" value="1"/>
</dbReference>
<keyword evidence="1" id="KW-0808">Transferase</keyword>
<dbReference type="Proteomes" id="UP000182491">
    <property type="component" value="Unassembled WGS sequence"/>
</dbReference>
<dbReference type="RefSeq" id="WP_068836356.1">
    <property type="nucleotide sequence ID" value="NZ_BMXC01000001.1"/>
</dbReference>
<keyword evidence="2" id="KW-1185">Reference proteome</keyword>
<dbReference type="GO" id="GO:0016740">
    <property type="term" value="F:transferase activity"/>
    <property type="evidence" value="ECO:0007669"/>
    <property type="project" value="UniProtKB-KW"/>
</dbReference>
<organism evidence="1 2">
    <name type="scientific">Pontibacter akesuensis</name>
    <dbReference type="NCBI Taxonomy" id="388950"/>
    <lineage>
        <taxon>Bacteria</taxon>
        <taxon>Pseudomonadati</taxon>
        <taxon>Bacteroidota</taxon>
        <taxon>Cytophagia</taxon>
        <taxon>Cytophagales</taxon>
        <taxon>Hymenobacteraceae</taxon>
        <taxon>Pontibacter</taxon>
    </lineage>
</organism>
<dbReference type="STRING" id="388950.GCA_001611675_00113"/>
<dbReference type="SUPFAM" id="SSF53756">
    <property type="entry name" value="UDP-Glycosyltransferase/glycogen phosphorylase"/>
    <property type="match status" value="1"/>
</dbReference>
<sequence>MNFVFVSLQRINTDRDSTSTSLAKELAKSHRVLYVNSPIARGTAVKASGADKYTKAHISAIKSKKDPLSQLSENLWVLNPPSIIESLNWIPFTGIFSLANRLNNKRLADDIRSALERLGITQFILINDKDIFRSFYLKELLKPEKYIYLDRDYTIGVDYWKKHGTKLEPELMRKSDAVVCNSYDFVTRAKLYNPNSFYIGNGFNVEQYSSATERVEPEDLKAIPGPRIGYVGALLSIRLDIALMVEMAKARPAWSFVLIGPEDQDFKDSELHVLPNVYFLGKKHTSEVPAYTAHFHVCVNPQILNDITKGNFPLKVVEYLAMGRPVVATETNTMNEVFSSYAYLADSPTSFIAQIEKALLQDNGQVQQERKRFAQNFSWQKVAELLLASIAGNHTREKEAVLKKLEGPVEAYLPALSLGFSGEARKSMGLK</sequence>
<dbReference type="EMBL" id="FPCA01000001">
    <property type="protein sequence ID" value="SFU47853.1"/>
    <property type="molecule type" value="Genomic_DNA"/>
</dbReference>
<evidence type="ECO:0000313" key="1">
    <source>
        <dbReference type="EMBL" id="SFU47853.1"/>
    </source>
</evidence>
<name>A0A1I7GHE3_9BACT</name>
<proteinExistence type="predicted"/>
<gene>
    <name evidence="1" type="ORF">SAMN04487941_1014</name>
</gene>
<dbReference type="PANTHER" id="PTHR12526">
    <property type="entry name" value="GLYCOSYLTRANSFERASE"/>
    <property type="match status" value="1"/>
</dbReference>
<accession>A0A1I7GHE3</accession>